<dbReference type="GO" id="GO:0015344">
    <property type="term" value="F:siderophore uptake transmembrane transporter activity"/>
    <property type="evidence" value="ECO:0007669"/>
    <property type="project" value="TreeGrafter"/>
</dbReference>
<evidence type="ECO:0000256" key="2">
    <source>
        <dbReference type="ARBA" id="ARBA00022448"/>
    </source>
</evidence>
<dbReference type="PANTHER" id="PTHR30069">
    <property type="entry name" value="TONB-DEPENDENT OUTER MEMBRANE RECEPTOR"/>
    <property type="match status" value="1"/>
</dbReference>
<keyword evidence="7" id="KW-0675">Receptor</keyword>
<dbReference type="AlphaFoldDB" id="A0A3B0UIW5"/>
<sequence>GYRFPTIAERYVRTRFGTFGVFDNPKLKPESSWNAEIGIKQAVKLKKFRGYADVAFFYQEYKNTVEYLFGFWDSTYTYAIAGFKFVNTGPSRVTGVDISLTGQASFSKHVVLNVMAGYTYVRPIALEPNMVFTHDFNPGGQTAFSYNTTSVNPKSHILKYRFLHTAKLDLELDIHRFAVGTSMRYFSKIVNLDKAIFDFEDATLAAGGTMQAILYRKYYYHHNNGNMIWDIRMSYELSKSSKISVLSTNVTNRMYSLRPLKAEPLRNITIQYSMNL</sequence>
<keyword evidence="3" id="KW-0812">Transmembrane</keyword>
<evidence type="ECO:0000256" key="6">
    <source>
        <dbReference type="ARBA" id="ARBA00023136"/>
    </source>
</evidence>
<dbReference type="SUPFAM" id="SSF56935">
    <property type="entry name" value="Porins"/>
    <property type="match status" value="1"/>
</dbReference>
<evidence type="ECO:0000256" key="5">
    <source>
        <dbReference type="ARBA" id="ARBA00023077"/>
    </source>
</evidence>
<name>A0A3B0UIW5_9ZZZZ</name>
<dbReference type="InterPro" id="IPR036942">
    <property type="entry name" value="Beta-barrel_TonB_sf"/>
</dbReference>
<evidence type="ECO:0000256" key="8">
    <source>
        <dbReference type="ARBA" id="ARBA00023237"/>
    </source>
</evidence>
<evidence type="ECO:0000313" key="10">
    <source>
        <dbReference type="EMBL" id="VAW29070.1"/>
    </source>
</evidence>
<feature type="domain" description="TonB-dependent receptor-like beta-barrel" evidence="9">
    <location>
        <begin position="1"/>
        <end position="252"/>
    </location>
</feature>
<reference evidence="10" key="1">
    <citation type="submission" date="2018-06" db="EMBL/GenBank/DDBJ databases">
        <authorList>
            <person name="Zhirakovskaya E."/>
        </authorList>
    </citation>
    <scope>NUCLEOTIDE SEQUENCE</scope>
</reference>
<organism evidence="10">
    <name type="scientific">hydrothermal vent metagenome</name>
    <dbReference type="NCBI Taxonomy" id="652676"/>
    <lineage>
        <taxon>unclassified sequences</taxon>
        <taxon>metagenomes</taxon>
        <taxon>ecological metagenomes</taxon>
    </lineage>
</organism>
<accession>A0A3B0UIW5</accession>
<evidence type="ECO:0000256" key="7">
    <source>
        <dbReference type="ARBA" id="ARBA00023170"/>
    </source>
</evidence>
<dbReference type="InterPro" id="IPR000531">
    <property type="entry name" value="Beta-barrel_TonB"/>
</dbReference>
<evidence type="ECO:0000256" key="4">
    <source>
        <dbReference type="ARBA" id="ARBA00022729"/>
    </source>
</evidence>
<dbReference type="PANTHER" id="PTHR30069:SF29">
    <property type="entry name" value="HEMOGLOBIN AND HEMOGLOBIN-HAPTOGLOBIN-BINDING PROTEIN 1-RELATED"/>
    <property type="match status" value="1"/>
</dbReference>
<dbReference type="Gene3D" id="2.40.170.20">
    <property type="entry name" value="TonB-dependent receptor, beta-barrel domain"/>
    <property type="match status" value="1"/>
</dbReference>
<evidence type="ECO:0000259" key="9">
    <source>
        <dbReference type="Pfam" id="PF00593"/>
    </source>
</evidence>
<dbReference type="GO" id="GO:0044718">
    <property type="term" value="P:siderophore transmembrane transport"/>
    <property type="evidence" value="ECO:0007669"/>
    <property type="project" value="TreeGrafter"/>
</dbReference>
<comment type="subcellular location">
    <subcellularLocation>
        <location evidence="1">Cell outer membrane</location>
        <topology evidence="1">Multi-pass membrane protein</topology>
    </subcellularLocation>
</comment>
<keyword evidence="4" id="KW-0732">Signal</keyword>
<proteinExistence type="predicted"/>
<gene>
    <name evidence="10" type="ORF">MNBD_BACTEROID07-1233</name>
</gene>
<dbReference type="EMBL" id="UOET01000317">
    <property type="protein sequence ID" value="VAW29070.1"/>
    <property type="molecule type" value="Genomic_DNA"/>
</dbReference>
<dbReference type="InterPro" id="IPR039426">
    <property type="entry name" value="TonB-dep_rcpt-like"/>
</dbReference>
<evidence type="ECO:0000256" key="3">
    <source>
        <dbReference type="ARBA" id="ARBA00022692"/>
    </source>
</evidence>
<keyword evidence="6" id="KW-0472">Membrane</keyword>
<dbReference type="Pfam" id="PF00593">
    <property type="entry name" value="TonB_dep_Rec_b-barrel"/>
    <property type="match status" value="1"/>
</dbReference>
<dbReference type="GO" id="GO:0009279">
    <property type="term" value="C:cell outer membrane"/>
    <property type="evidence" value="ECO:0007669"/>
    <property type="project" value="UniProtKB-SubCell"/>
</dbReference>
<feature type="non-terminal residue" evidence="10">
    <location>
        <position position="1"/>
    </location>
</feature>
<protein>
    <recommendedName>
        <fullName evidence="9">TonB-dependent receptor-like beta-barrel domain-containing protein</fullName>
    </recommendedName>
</protein>
<keyword evidence="8" id="KW-0998">Cell outer membrane</keyword>
<keyword evidence="2" id="KW-0813">Transport</keyword>
<evidence type="ECO:0000256" key="1">
    <source>
        <dbReference type="ARBA" id="ARBA00004571"/>
    </source>
</evidence>
<keyword evidence="5" id="KW-0798">TonB box</keyword>